<accession>A0ABD0PY93</accession>
<keyword evidence="3" id="KW-1185">Reference proteome</keyword>
<dbReference type="EMBL" id="JAMKFB020000013">
    <property type="protein sequence ID" value="KAL0178722.1"/>
    <property type="molecule type" value="Genomic_DNA"/>
</dbReference>
<evidence type="ECO:0000313" key="2">
    <source>
        <dbReference type="EMBL" id="KAL0178722.1"/>
    </source>
</evidence>
<feature type="non-terminal residue" evidence="2">
    <location>
        <position position="66"/>
    </location>
</feature>
<feature type="chain" id="PRO_5044760336" evidence="1">
    <location>
        <begin position="19"/>
        <end position="66"/>
    </location>
</feature>
<proteinExistence type="predicted"/>
<evidence type="ECO:0000313" key="3">
    <source>
        <dbReference type="Proteomes" id="UP001529510"/>
    </source>
</evidence>
<comment type="caution">
    <text evidence="2">The sequence shown here is derived from an EMBL/GenBank/DDBJ whole genome shotgun (WGS) entry which is preliminary data.</text>
</comment>
<feature type="non-terminal residue" evidence="2">
    <location>
        <position position="1"/>
    </location>
</feature>
<name>A0ABD0PY93_CIRMR</name>
<feature type="signal peptide" evidence="1">
    <location>
        <begin position="1"/>
        <end position="18"/>
    </location>
</feature>
<dbReference type="Proteomes" id="UP001529510">
    <property type="component" value="Unassembled WGS sequence"/>
</dbReference>
<keyword evidence="1" id="KW-0732">Signal</keyword>
<protein>
    <submittedName>
        <fullName evidence="2">Uncharacterized protein</fullName>
    </submittedName>
</protein>
<dbReference type="AlphaFoldDB" id="A0ABD0PY93"/>
<sequence>RTCLWLIFCVCGTAVCRSRSCGRCVWSVFVLSRASASRRSFTPSALRPTRWPSTLTVMCASWSSST</sequence>
<reference evidence="2 3" key="1">
    <citation type="submission" date="2024-05" db="EMBL/GenBank/DDBJ databases">
        <title>Genome sequencing and assembly of Indian major carp, Cirrhinus mrigala (Hamilton, 1822).</title>
        <authorList>
            <person name="Mohindra V."/>
            <person name="Chowdhury L.M."/>
            <person name="Lal K."/>
            <person name="Jena J.K."/>
        </authorList>
    </citation>
    <scope>NUCLEOTIDE SEQUENCE [LARGE SCALE GENOMIC DNA]</scope>
    <source>
        <strain evidence="2">CM1030</strain>
        <tissue evidence="2">Blood</tissue>
    </source>
</reference>
<evidence type="ECO:0000256" key="1">
    <source>
        <dbReference type="SAM" id="SignalP"/>
    </source>
</evidence>
<organism evidence="2 3">
    <name type="scientific">Cirrhinus mrigala</name>
    <name type="common">Mrigala</name>
    <dbReference type="NCBI Taxonomy" id="683832"/>
    <lineage>
        <taxon>Eukaryota</taxon>
        <taxon>Metazoa</taxon>
        <taxon>Chordata</taxon>
        <taxon>Craniata</taxon>
        <taxon>Vertebrata</taxon>
        <taxon>Euteleostomi</taxon>
        <taxon>Actinopterygii</taxon>
        <taxon>Neopterygii</taxon>
        <taxon>Teleostei</taxon>
        <taxon>Ostariophysi</taxon>
        <taxon>Cypriniformes</taxon>
        <taxon>Cyprinidae</taxon>
        <taxon>Labeoninae</taxon>
        <taxon>Labeonini</taxon>
        <taxon>Cirrhinus</taxon>
    </lineage>
</organism>
<gene>
    <name evidence="2" type="ORF">M9458_027616</name>
</gene>